<gene>
    <name evidence="2" type="ORF">NEZAVI_LOCUS14140</name>
</gene>
<dbReference type="EMBL" id="OV725082">
    <property type="protein sequence ID" value="CAH1406132.1"/>
    <property type="molecule type" value="Genomic_DNA"/>
</dbReference>
<organism evidence="2 3">
    <name type="scientific">Nezara viridula</name>
    <name type="common">Southern green stink bug</name>
    <name type="synonym">Cimex viridulus</name>
    <dbReference type="NCBI Taxonomy" id="85310"/>
    <lineage>
        <taxon>Eukaryota</taxon>
        <taxon>Metazoa</taxon>
        <taxon>Ecdysozoa</taxon>
        <taxon>Arthropoda</taxon>
        <taxon>Hexapoda</taxon>
        <taxon>Insecta</taxon>
        <taxon>Pterygota</taxon>
        <taxon>Neoptera</taxon>
        <taxon>Paraneoptera</taxon>
        <taxon>Hemiptera</taxon>
        <taxon>Heteroptera</taxon>
        <taxon>Panheteroptera</taxon>
        <taxon>Pentatomomorpha</taxon>
        <taxon>Pentatomoidea</taxon>
        <taxon>Pentatomidae</taxon>
        <taxon>Pentatominae</taxon>
        <taxon>Nezara</taxon>
    </lineage>
</organism>
<proteinExistence type="predicted"/>
<dbReference type="AlphaFoldDB" id="A0A9P0HQY2"/>
<name>A0A9P0HQY2_NEZVI</name>
<reference evidence="2" key="1">
    <citation type="submission" date="2022-01" db="EMBL/GenBank/DDBJ databases">
        <authorList>
            <person name="King R."/>
        </authorList>
    </citation>
    <scope>NUCLEOTIDE SEQUENCE</scope>
</reference>
<keyword evidence="3" id="KW-1185">Reference proteome</keyword>
<evidence type="ECO:0000313" key="2">
    <source>
        <dbReference type="EMBL" id="CAH1406132.1"/>
    </source>
</evidence>
<feature type="region of interest" description="Disordered" evidence="1">
    <location>
        <begin position="17"/>
        <end position="45"/>
    </location>
</feature>
<dbReference type="Proteomes" id="UP001152798">
    <property type="component" value="Chromosome 6"/>
</dbReference>
<accession>A0A9P0HQY2</accession>
<evidence type="ECO:0000313" key="3">
    <source>
        <dbReference type="Proteomes" id="UP001152798"/>
    </source>
</evidence>
<sequence length="67" mass="7815">MTLPLLIWQVTSVGQARRSVRRSGHGEERRGAEQHTYREQHQPPGCRQVHLQAVPVRQICIRPRQHT</sequence>
<protein>
    <submittedName>
        <fullName evidence="2">Uncharacterized protein</fullName>
    </submittedName>
</protein>
<evidence type="ECO:0000256" key="1">
    <source>
        <dbReference type="SAM" id="MobiDB-lite"/>
    </source>
</evidence>
<feature type="compositionally biased region" description="Basic and acidic residues" evidence="1">
    <location>
        <begin position="24"/>
        <end position="41"/>
    </location>
</feature>